<evidence type="ECO:0000256" key="1">
    <source>
        <dbReference type="SAM" id="Phobius"/>
    </source>
</evidence>
<accession>A0A6N2TY29</accession>
<sequence>MNGNIELAISIVFTLFTGGLMMLVYRFCHDALTYNRRFNITLLMLAFVSTILLTLIQENPMLSLGVLGSLSICRIRTNTKDPRDLGFVFWALSIGISSAVGAFAVSFVSSLLLGTVLLIFNHSFERKKSRMVIVRGEKQTLEPVQEMLGQAQGSSVQSKNVFADTFELVYKVRVEEKEEENLLCKISKMEGIHGVNILSPKTKVA</sequence>
<name>A0A6N2TY29_BLAHA</name>
<organism evidence="2">
    <name type="scientific">Blautia hansenii</name>
    <name type="common">Ruminococcus hansenii</name>
    <dbReference type="NCBI Taxonomy" id="1322"/>
    <lineage>
        <taxon>Bacteria</taxon>
        <taxon>Bacillati</taxon>
        <taxon>Bacillota</taxon>
        <taxon>Clostridia</taxon>
        <taxon>Lachnospirales</taxon>
        <taxon>Lachnospiraceae</taxon>
        <taxon>Blautia</taxon>
    </lineage>
</organism>
<protein>
    <recommendedName>
        <fullName evidence="3">Mg(2+) transport ATPase</fullName>
    </recommendedName>
</protein>
<keyword evidence="1" id="KW-0812">Transmembrane</keyword>
<dbReference type="InterPro" id="IPR032531">
    <property type="entry name" value="DUF4956"/>
</dbReference>
<proteinExistence type="predicted"/>
<keyword evidence="1" id="KW-0472">Membrane</keyword>
<dbReference type="EMBL" id="CACRSY010000012">
    <property type="protein sequence ID" value="VYT09031.1"/>
    <property type="molecule type" value="Genomic_DNA"/>
</dbReference>
<gene>
    <name evidence="2" type="ORF">BHLFYP23_00109</name>
</gene>
<evidence type="ECO:0000313" key="2">
    <source>
        <dbReference type="EMBL" id="VYT09031.1"/>
    </source>
</evidence>
<evidence type="ECO:0008006" key="3">
    <source>
        <dbReference type="Google" id="ProtNLM"/>
    </source>
</evidence>
<feature type="transmembrane region" description="Helical" evidence="1">
    <location>
        <begin position="6"/>
        <end position="25"/>
    </location>
</feature>
<feature type="transmembrane region" description="Helical" evidence="1">
    <location>
        <begin position="37"/>
        <end position="56"/>
    </location>
</feature>
<dbReference type="Pfam" id="PF16316">
    <property type="entry name" value="DUF4956"/>
    <property type="match status" value="1"/>
</dbReference>
<dbReference type="AlphaFoldDB" id="A0A6N2TY29"/>
<feature type="transmembrane region" description="Helical" evidence="1">
    <location>
        <begin position="87"/>
        <end position="120"/>
    </location>
</feature>
<reference evidence="2" key="1">
    <citation type="submission" date="2019-11" db="EMBL/GenBank/DDBJ databases">
        <authorList>
            <person name="Feng L."/>
        </authorList>
    </citation>
    <scope>NUCLEOTIDE SEQUENCE</scope>
    <source>
        <strain evidence="2">BhanseniiLFYP23</strain>
    </source>
</reference>
<dbReference type="RefSeq" id="WP_156342397.1">
    <property type="nucleotide sequence ID" value="NZ_CACRSY010000012.1"/>
</dbReference>
<keyword evidence="1" id="KW-1133">Transmembrane helix</keyword>